<comment type="similarity">
    <text evidence="2 8">Belongs to the glycosyl hydrolase 29 family.</text>
</comment>
<dbReference type="GO" id="GO:0006004">
    <property type="term" value="P:fucose metabolic process"/>
    <property type="evidence" value="ECO:0007669"/>
    <property type="project" value="InterPro"/>
</dbReference>
<dbReference type="GO" id="GO:0016139">
    <property type="term" value="P:glycoside catabolic process"/>
    <property type="evidence" value="ECO:0007669"/>
    <property type="project" value="TreeGrafter"/>
</dbReference>
<evidence type="ECO:0000256" key="5">
    <source>
        <dbReference type="ARBA" id="ARBA00022801"/>
    </source>
</evidence>
<evidence type="ECO:0000256" key="7">
    <source>
        <dbReference type="ARBA" id="ARBA00023295"/>
    </source>
</evidence>
<evidence type="ECO:0000256" key="3">
    <source>
        <dbReference type="ARBA" id="ARBA00012662"/>
    </source>
</evidence>
<keyword evidence="4 8" id="KW-0732">Signal</keyword>
<keyword evidence="7 8" id="KW-0326">Glycosidase</keyword>
<dbReference type="GO" id="GO:0005764">
    <property type="term" value="C:lysosome"/>
    <property type="evidence" value="ECO:0007669"/>
    <property type="project" value="TreeGrafter"/>
</dbReference>
<dbReference type="InterPro" id="IPR017853">
    <property type="entry name" value="GH"/>
</dbReference>
<dbReference type="SUPFAM" id="SSF51445">
    <property type="entry name" value="(Trans)glycosidases"/>
    <property type="match status" value="1"/>
</dbReference>
<evidence type="ECO:0000259" key="11">
    <source>
        <dbReference type="Pfam" id="PF16757"/>
    </source>
</evidence>
<organism evidence="12">
    <name type="scientific">Mesocestoides corti</name>
    <name type="common">Flatworm</name>
    <dbReference type="NCBI Taxonomy" id="53468"/>
    <lineage>
        <taxon>Eukaryota</taxon>
        <taxon>Metazoa</taxon>
        <taxon>Spiralia</taxon>
        <taxon>Lophotrochozoa</taxon>
        <taxon>Platyhelminthes</taxon>
        <taxon>Cestoda</taxon>
        <taxon>Eucestoda</taxon>
        <taxon>Cyclophyllidea</taxon>
        <taxon>Mesocestoididae</taxon>
        <taxon>Mesocestoides</taxon>
    </lineage>
</organism>
<dbReference type="PANTHER" id="PTHR10030">
    <property type="entry name" value="ALPHA-L-FUCOSIDASE"/>
    <property type="match status" value="1"/>
</dbReference>
<dbReference type="PRINTS" id="PR00741">
    <property type="entry name" value="GLHYDRLASE29"/>
</dbReference>
<sequence length="466" mass="53363">MQKWLLVMGLVAFPLGDTTSSRVTYAPNWESLDKRPLPEWYDNAKVGIFIHWGVFSVPSYVNEWFWWIWKGPLPDPRVWLYMKKYYQDGFAYPDFASQFRNEFFDPAHWARVLNASGAGYVVVTAKHHEGYCNWPSSTSWNWNSVEVGPNIDLIGELAKVIRANTTLRFGVYHSLFEWFNPLYVADKSLGYKRQDFVNTKTMPELYDLVNKYKPSIVWSDGADQATSDYWKAKEFLAWLYNESPVRDEVVVNDRWGLDAACAHGDFLNCNDGFRPDKVVPRKWECCTTIDKHSWGYRRDANLADHISVQTLIETLVDVVSLGGNLLLNIGPTAWGTIDPIFEERLLSMGLWLRINGEAIYNTDVWTAQRDPLRKKLWYTRRKSDTSTVYALFADWPLGTNKTLTLPAVKAFPGSIFTLLDGSTGTRLTFTIDGTQGAPNLELPAEQPPNSFAVWTVRMQNVTANSN</sequence>
<reference evidence="12" key="1">
    <citation type="submission" date="2019-11" db="UniProtKB">
        <authorList>
            <consortium name="WormBaseParasite"/>
        </authorList>
    </citation>
    <scope>IDENTIFICATION</scope>
</reference>
<protein>
    <recommendedName>
        <fullName evidence="3">alpha-L-fucosidase</fullName>
        <ecNumber evidence="3">3.2.1.51</ecNumber>
    </recommendedName>
</protein>
<keyword evidence="6" id="KW-0325">Glycoprotein</keyword>
<dbReference type="InterPro" id="IPR031919">
    <property type="entry name" value="Fucosidase_C"/>
</dbReference>
<dbReference type="WBParaSite" id="MCU_005459-RA">
    <property type="protein sequence ID" value="MCU_005459-RA"/>
    <property type="gene ID" value="MCU_005459"/>
</dbReference>
<evidence type="ECO:0000256" key="6">
    <source>
        <dbReference type="ARBA" id="ARBA00023180"/>
    </source>
</evidence>
<dbReference type="EC" id="3.2.1.51" evidence="3"/>
<dbReference type="AlphaFoldDB" id="A0A5K3F4T6"/>
<comment type="function">
    <text evidence="1">Alpha-L-fucosidase is responsible for hydrolyzing the alpha-1,6-linked fucose joined to the reducing-end N-acetylglucosamine of the carbohydrate moieties of glycoproteins.</text>
</comment>
<evidence type="ECO:0000313" key="12">
    <source>
        <dbReference type="WBParaSite" id="MCU_005459-RA"/>
    </source>
</evidence>
<dbReference type="InterPro" id="IPR016286">
    <property type="entry name" value="FUC_metazoa-typ"/>
</dbReference>
<evidence type="ECO:0000259" key="10">
    <source>
        <dbReference type="Pfam" id="PF01120"/>
    </source>
</evidence>
<dbReference type="PANTHER" id="PTHR10030:SF37">
    <property type="entry name" value="ALPHA-L-FUCOSIDASE-RELATED"/>
    <property type="match status" value="1"/>
</dbReference>
<dbReference type="Pfam" id="PF16757">
    <property type="entry name" value="Fucosidase_C"/>
    <property type="match status" value="1"/>
</dbReference>
<feature type="site" description="May be important for catalysis" evidence="9">
    <location>
        <position position="286"/>
    </location>
</feature>
<dbReference type="SMART" id="SM00812">
    <property type="entry name" value="Alpha_L_fucos"/>
    <property type="match status" value="1"/>
</dbReference>
<proteinExistence type="inferred from homology"/>
<dbReference type="InterPro" id="IPR057739">
    <property type="entry name" value="Glyco_hydro_29_N"/>
</dbReference>
<accession>A0A5K3F4T6</accession>
<evidence type="ECO:0000256" key="9">
    <source>
        <dbReference type="PIRSR" id="PIRSR001092-1"/>
    </source>
</evidence>
<dbReference type="PIRSF" id="PIRSF001092">
    <property type="entry name" value="Alpha-L-fucosidase"/>
    <property type="match status" value="1"/>
</dbReference>
<dbReference type="GO" id="GO:0004560">
    <property type="term" value="F:alpha-L-fucosidase activity"/>
    <property type="evidence" value="ECO:0007669"/>
    <property type="project" value="UniProtKB-EC"/>
</dbReference>
<name>A0A5K3F4T6_MESCO</name>
<dbReference type="Gene3D" id="3.20.20.80">
    <property type="entry name" value="Glycosidases"/>
    <property type="match status" value="1"/>
</dbReference>
<dbReference type="FunFam" id="3.20.20.80:FF:000027">
    <property type="entry name" value="Alpha-L-fucosidase"/>
    <property type="match status" value="1"/>
</dbReference>
<evidence type="ECO:0000256" key="8">
    <source>
        <dbReference type="PIRNR" id="PIRNR001092"/>
    </source>
</evidence>
<evidence type="ECO:0000256" key="2">
    <source>
        <dbReference type="ARBA" id="ARBA00007951"/>
    </source>
</evidence>
<feature type="domain" description="Alpha-L-fucosidase C-terminal" evidence="11">
    <location>
        <begin position="368"/>
        <end position="458"/>
    </location>
</feature>
<keyword evidence="5 8" id="KW-0378">Hydrolase</keyword>
<evidence type="ECO:0000256" key="4">
    <source>
        <dbReference type="ARBA" id="ARBA00022729"/>
    </source>
</evidence>
<dbReference type="Pfam" id="PF01120">
    <property type="entry name" value="Alpha_L_fucos"/>
    <property type="match status" value="1"/>
</dbReference>
<dbReference type="InterPro" id="IPR000933">
    <property type="entry name" value="Glyco_hydro_29"/>
</dbReference>
<evidence type="ECO:0000256" key="1">
    <source>
        <dbReference type="ARBA" id="ARBA00004071"/>
    </source>
</evidence>
<feature type="chain" id="PRO_5024528141" description="alpha-L-fucosidase" evidence="8">
    <location>
        <begin position="21"/>
        <end position="466"/>
    </location>
</feature>
<feature type="signal peptide" evidence="8">
    <location>
        <begin position="1"/>
        <end position="20"/>
    </location>
</feature>
<feature type="domain" description="Glycoside hydrolase family 29 N-terminal" evidence="10">
    <location>
        <begin position="20"/>
        <end position="357"/>
    </location>
</feature>